<dbReference type="Proteomes" id="UP000536179">
    <property type="component" value="Unassembled WGS sequence"/>
</dbReference>
<keyword evidence="1" id="KW-0732">Signal</keyword>
<proteinExistence type="predicted"/>
<evidence type="ECO:0000313" key="2">
    <source>
        <dbReference type="EMBL" id="MBB3209346.1"/>
    </source>
</evidence>
<keyword evidence="3" id="KW-1185">Reference proteome</keyword>
<dbReference type="AlphaFoldDB" id="A0A7W5H8T2"/>
<dbReference type="EMBL" id="JACHXU010000023">
    <property type="protein sequence ID" value="MBB3209346.1"/>
    <property type="molecule type" value="Genomic_DNA"/>
</dbReference>
<comment type="caution">
    <text evidence="2">The sequence shown here is derived from an EMBL/GenBank/DDBJ whole genome shotgun (WGS) entry which is preliminary data.</text>
</comment>
<sequence length="158" mass="17547">MRFLIAASLITIATANACGQESPLAELTVTSTRLSCPSGFAEVTFAYRRGKADSDKLQVDFIVIQTSPHSQFKTTVHLSSKVDDVTPPAYIALPEWAVDLPHDHQIHAVTAGRYHTVDSDVTLGEVRRWLDQREVEVTIRSLLEYRTKSRAAKHNTGE</sequence>
<feature type="chain" id="PRO_5030841733" evidence="1">
    <location>
        <begin position="18"/>
        <end position="158"/>
    </location>
</feature>
<protein>
    <submittedName>
        <fullName evidence="2">Uncharacterized protein</fullName>
    </submittedName>
</protein>
<name>A0A7W5H8T2_9BACT</name>
<evidence type="ECO:0000256" key="1">
    <source>
        <dbReference type="SAM" id="SignalP"/>
    </source>
</evidence>
<organism evidence="2 3">
    <name type="scientific">Aporhodopirellula rubra</name>
    <dbReference type="NCBI Taxonomy" id="980271"/>
    <lineage>
        <taxon>Bacteria</taxon>
        <taxon>Pseudomonadati</taxon>
        <taxon>Planctomycetota</taxon>
        <taxon>Planctomycetia</taxon>
        <taxon>Pirellulales</taxon>
        <taxon>Pirellulaceae</taxon>
        <taxon>Aporhodopirellula</taxon>
    </lineage>
</organism>
<accession>A0A7W5H8T2</accession>
<feature type="signal peptide" evidence="1">
    <location>
        <begin position="1"/>
        <end position="17"/>
    </location>
</feature>
<evidence type="ECO:0000313" key="3">
    <source>
        <dbReference type="Proteomes" id="UP000536179"/>
    </source>
</evidence>
<reference evidence="2 3" key="1">
    <citation type="submission" date="2020-08" db="EMBL/GenBank/DDBJ databases">
        <title>Genomic Encyclopedia of Type Strains, Phase III (KMG-III): the genomes of soil and plant-associated and newly described type strains.</title>
        <authorList>
            <person name="Whitman W."/>
        </authorList>
    </citation>
    <scope>NUCLEOTIDE SEQUENCE [LARGE SCALE GENOMIC DNA]</scope>
    <source>
        <strain evidence="2 3">CECT 8075</strain>
    </source>
</reference>
<dbReference type="RefSeq" id="WP_184307906.1">
    <property type="nucleotide sequence ID" value="NZ_JACHXU010000023.1"/>
</dbReference>
<gene>
    <name evidence="2" type="ORF">FHS27_005186</name>
</gene>